<evidence type="ECO:0000256" key="1">
    <source>
        <dbReference type="SAM" id="SignalP"/>
    </source>
</evidence>
<reference evidence="4 5" key="1">
    <citation type="submission" date="2018-06" db="EMBL/GenBank/DDBJ databases">
        <authorList>
            <consortium name="Pathogen Informatics"/>
            <person name="Doyle S."/>
        </authorList>
    </citation>
    <scope>NUCLEOTIDE SEQUENCE [LARGE SCALE GENOMIC DNA]</scope>
    <source>
        <strain evidence="4 5">NCTC13532</strain>
    </source>
</reference>
<evidence type="ECO:0000259" key="2">
    <source>
        <dbReference type="Pfam" id="PF00675"/>
    </source>
</evidence>
<feature type="domain" description="Peptidase M16 N-terminal" evidence="2">
    <location>
        <begin position="88"/>
        <end position="192"/>
    </location>
</feature>
<dbReference type="PANTHER" id="PTHR11851:SF224">
    <property type="entry name" value="PROCESSING PROTEASE"/>
    <property type="match status" value="1"/>
</dbReference>
<dbReference type="InterPro" id="IPR007863">
    <property type="entry name" value="Peptidase_M16_C"/>
</dbReference>
<evidence type="ECO:0000313" key="4">
    <source>
        <dbReference type="EMBL" id="SUX48134.1"/>
    </source>
</evidence>
<feature type="domain" description="Peptidase M16 C-terminal" evidence="3">
    <location>
        <begin position="208"/>
        <end position="385"/>
    </location>
</feature>
<name>A0A381FNS9_9FLAO</name>
<accession>A0A381FNS9</accession>
<gene>
    <name evidence="4" type="ORF">NCTC13532_03737</name>
</gene>
<keyword evidence="1" id="KW-0732">Signal</keyword>
<organism evidence="4 5">
    <name type="scientific">Chryseobacterium indoltheticum</name>
    <dbReference type="NCBI Taxonomy" id="254"/>
    <lineage>
        <taxon>Bacteria</taxon>
        <taxon>Pseudomonadati</taxon>
        <taxon>Bacteroidota</taxon>
        <taxon>Flavobacteriia</taxon>
        <taxon>Flavobacteriales</taxon>
        <taxon>Weeksellaceae</taxon>
        <taxon>Chryseobacterium group</taxon>
        <taxon>Chryseobacterium</taxon>
    </lineage>
</organism>
<protein>
    <submittedName>
        <fullName evidence="4">Peptidase M16 inactive domain</fullName>
    </submittedName>
</protein>
<feature type="chain" id="PRO_5017045126" evidence="1">
    <location>
        <begin position="32"/>
        <end position="690"/>
    </location>
</feature>
<dbReference type="InterPro" id="IPR050361">
    <property type="entry name" value="MPP/UQCRC_Complex"/>
</dbReference>
<dbReference type="Proteomes" id="UP000254282">
    <property type="component" value="Unassembled WGS sequence"/>
</dbReference>
<proteinExistence type="predicted"/>
<dbReference type="PANTHER" id="PTHR11851">
    <property type="entry name" value="METALLOPROTEASE"/>
    <property type="match status" value="1"/>
</dbReference>
<dbReference type="Pfam" id="PF05193">
    <property type="entry name" value="Peptidase_M16_C"/>
    <property type="match status" value="1"/>
</dbReference>
<dbReference type="EMBL" id="UFVR01000004">
    <property type="protein sequence ID" value="SUX48134.1"/>
    <property type="molecule type" value="Genomic_DNA"/>
</dbReference>
<feature type="signal peptide" evidence="1">
    <location>
        <begin position="1"/>
        <end position="31"/>
    </location>
</feature>
<dbReference type="Pfam" id="PF00675">
    <property type="entry name" value="Peptidase_M16"/>
    <property type="match status" value="1"/>
</dbReference>
<evidence type="ECO:0000259" key="3">
    <source>
        <dbReference type="Pfam" id="PF05193"/>
    </source>
</evidence>
<dbReference type="STRING" id="254.SAMN05421682_107159"/>
<dbReference type="GO" id="GO:0046872">
    <property type="term" value="F:metal ion binding"/>
    <property type="evidence" value="ECO:0007669"/>
    <property type="project" value="InterPro"/>
</dbReference>
<dbReference type="InterPro" id="IPR011765">
    <property type="entry name" value="Pept_M16_N"/>
</dbReference>
<sequence length="690" mass="75248">MIIQFKFFTMKKQFTYIAVAFLFSGMLSAQKIDINAMPKPGPTPAINIAKPKTFQLKNGMTVMVVENNKLPRVNVSLSMDRQPYFEGDVAGVSEIMADQLGNGTTTLSKDAFNKKIDFLGANLNFSSAGASSNSLSKYFPEVLGLMADAIINPKFSADEIQKSKDRAVEGLKSSEKSADAIASRVSNALAYGKNTSRGEFETEESIKKIQLADVQNVYKKYYAPDNAYLVIVGDVKYDQVKPMVEKAFSNWKKANTKFAALEPASNVAKTEINVVDVPSAVQSVVSVGNLNTLKMKDPSYFPATIANYILGGGGEARLFMNLREKNGFTYGAYSDMSASKYSPSFSAEASVRNEVTDKAVKEFLNEINAISTVKADELENAKAKLKGSFIMALEQPATIARFAVNQKVQDLPDDFYTNYLKSIDKVTSADVSNAVKTTILPNQSRIFIAGKASDISEGLEKLGYPVKYYDAYANPVAKPTAQKVDPSVTVASVVDKYINAIGGKANLSKVNSYTMTGSMSMQGQNIDIKTTKAQGGKEIQTVSMGAMTLQKQVFDGKTGYSEQGGQKVQMTKEQIADNLKTTELFEELGFSKSGDYKLTGIEKINGEDSYAIKSGDKAYYYSVKTGLKTGETETVSTQGQTFTVPTTFADYKDVAGVKMPYTITVNQMGAEMVMKVKSYEVNQAKDSDFK</sequence>
<dbReference type="SUPFAM" id="SSF63411">
    <property type="entry name" value="LuxS/MPP-like metallohydrolase"/>
    <property type="match status" value="2"/>
</dbReference>
<evidence type="ECO:0000313" key="5">
    <source>
        <dbReference type="Proteomes" id="UP000254282"/>
    </source>
</evidence>
<dbReference type="AlphaFoldDB" id="A0A381FNS9"/>
<dbReference type="Gene3D" id="3.30.830.10">
    <property type="entry name" value="Metalloenzyme, LuxS/M16 peptidase-like"/>
    <property type="match status" value="2"/>
</dbReference>
<dbReference type="InterPro" id="IPR011249">
    <property type="entry name" value="Metalloenz_LuxS/M16"/>
</dbReference>